<evidence type="ECO:0000313" key="2">
    <source>
        <dbReference type="EMBL" id="PWF25950.1"/>
    </source>
</evidence>
<dbReference type="EMBL" id="QETB01000004">
    <property type="protein sequence ID" value="PWF25950.1"/>
    <property type="molecule type" value="Genomic_DNA"/>
</dbReference>
<evidence type="ECO:0000313" key="3">
    <source>
        <dbReference type="Proteomes" id="UP000245283"/>
    </source>
</evidence>
<reference evidence="3" key="1">
    <citation type="submission" date="2018-05" db="EMBL/GenBank/DDBJ databases">
        <authorList>
            <person name="Li Y."/>
        </authorList>
    </citation>
    <scope>NUCLEOTIDE SEQUENCE [LARGE SCALE GENOMIC DNA]</scope>
    <source>
        <strain evidence="3">sk1b4</strain>
    </source>
</reference>
<name>A0A2V1K4D6_9ACTO</name>
<evidence type="ECO:0000256" key="1">
    <source>
        <dbReference type="SAM" id="MobiDB-lite"/>
    </source>
</evidence>
<protein>
    <submittedName>
        <fullName evidence="2">Uncharacterized protein</fullName>
    </submittedName>
</protein>
<sequence length="103" mass="11218">MAAALADSRAARSKPGLVRRRARNRSDPITRAPRSCAGAKQLPETNGYGRSKPGANKMRRGGRGGAARIRSRYAVVNARRRANLDRVSHVKDNRGKINGDRPS</sequence>
<dbReference type="Proteomes" id="UP000245283">
    <property type="component" value="Unassembled WGS sequence"/>
</dbReference>
<keyword evidence="3" id="KW-1185">Reference proteome</keyword>
<proteinExistence type="predicted"/>
<dbReference type="AlphaFoldDB" id="A0A2V1K4D6"/>
<comment type="caution">
    <text evidence="2">The sequence shown here is derived from an EMBL/GenBank/DDBJ whole genome shotgun (WGS) entry which is preliminary data.</text>
</comment>
<feature type="region of interest" description="Disordered" evidence="1">
    <location>
        <begin position="1"/>
        <end position="72"/>
    </location>
</feature>
<organism evidence="2 3">
    <name type="scientific">Ancrocorticia populi</name>
    <dbReference type="NCBI Taxonomy" id="2175228"/>
    <lineage>
        <taxon>Bacteria</taxon>
        <taxon>Bacillati</taxon>
        <taxon>Actinomycetota</taxon>
        <taxon>Actinomycetes</taxon>
        <taxon>Actinomycetales</taxon>
        <taxon>Actinomycetaceae</taxon>
        <taxon>Ancrocorticia</taxon>
    </lineage>
</organism>
<accession>A0A2V1K4D6</accession>
<gene>
    <name evidence="2" type="ORF">DD236_07525</name>
</gene>